<reference evidence="1 2" key="1">
    <citation type="submission" date="2019-08" db="EMBL/GenBank/DDBJ databases">
        <title>Whole genome of Aphis craccivora.</title>
        <authorList>
            <person name="Voronova N.V."/>
            <person name="Shulinski R.S."/>
            <person name="Bandarenka Y.V."/>
            <person name="Zhorov D.G."/>
            <person name="Warner D."/>
        </authorList>
    </citation>
    <scope>NUCLEOTIDE SEQUENCE [LARGE SCALE GENOMIC DNA]</scope>
    <source>
        <strain evidence="1">180601</strain>
        <tissue evidence="1">Whole Body</tissue>
    </source>
</reference>
<protein>
    <submittedName>
        <fullName evidence="1">Uncharacterized protein</fullName>
    </submittedName>
</protein>
<dbReference type="EMBL" id="VUJU01000974">
    <property type="protein sequence ID" value="KAF0767405.1"/>
    <property type="molecule type" value="Genomic_DNA"/>
</dbReference>
<comment type="caution">
    <text evidence="1">The sequence shown here is derived from an EMBL/GenBank/DDBJ whole genome shotgun (WGS) entry which is preliminary data.</text>
</comment>
<keyword evidence="2" id="KW-1185">Reference proteome</keyword>
<evidence type="ECO:0000313" key="2">
    <source>
        <dbReference type="Proteomes" id="UP000478052"/>
    </source>
</evidence>
<organism evidence="1 2">
    <name type="scientific">Aphis craccivora</name>
    <name type="common">Cowpea aphid</name>
    <dbReference type="NCBI Taxonomy" id="307492"/>
    <lineage>
        <taxon>Eukaryota</taxon>
        <taxon>Metazoa</taxon>
        <taxon>Ecdysozoa</taxon>
        <taxon>Arthropoda</taxon>
        <taxon>Hexapoda</taxon>
        <taxon>Insecta</taxon>
        <taxon>Pterygota</taxon>
        <taxon>Neoptera</taxon>
        <taxon>Paraneoptera</taxon>
        <taxon>Hemiptera</taxon>
        <taxon>Sternorrhyncha</taxon>
        <taxon>Aphidomorpha</taxon>
        <taxon>Aphidoidea</taxon>
        <taxon>Aphididae</taxon>
        <taxon>Aphidini</taxon>
        <taxon>Aphis</taxon>
        <taxon>Aphis</taxon>
    </lineage>
</organism>
<accession>A0A6G0Z9X8</accession>
<name>A0A6G0Z9X8_APHCR</name>
<evidence type="ECO:0000313" key="1">
    <source>
        <dbReference type="EMBL" id="KAF0767405.1"/>
    </source>
</evidence>
<proteinExistence type="predicted"/>
<gene>
    <name evidence="1" type="ORF">FWK35_00007397</name>
</gene>
<dbReference type="Proteomes" id="UP000478052">
    <property type="component" value="Unassembled WGS sequence"/>
</dbReference>
<sequence length="55" mass="6293">MICYGYPGYLVTHGNGKLSALAHRIEKCNDWSVIDRGSFYVRHKMSHFIADSYAI</sequence>
<dbReference type="AlphaFoldDB" id="A0A6G0Z9X8"/>